<dbReference type="SUPFAM" id="SSF51735">
    <property type="entry name" value="NAD(P)-binding Rossmann-fold domains"/>
    <property type="match status" value="1"/>
</dbReference>
<keyword evidence="6" id="KW-1185">Reference proteome</keyword>
<dbReference type="Gene3D" id="3.40.50.720">
    <property type="entry name" value="NAD(P)-binding Rossmann-like Domain"/>
    <property type="match status" value="1"/>
</dbReference>
<proteinExistence type="inferred from homology"/>
<gene>
    <name evidence="5" type="ORF">B7463_g8251</name>
</gene>
<feature type="signal peptide" evidence="4">
    <location>
        <begin position="1"/>
        <end position="19"/>
    </location>
</feature>
<dbReference type="CDD" id="cd05233">
    <property type="entry name" value="SDR_c"/>
    <property type="match status" value="1"/>
</dbReference>
<dbReference type="InterPro" id="IPR002347">
    <property type="entry name" value="SDR_fam"/>
</dbReference>
<keyword evidence="4" id="KW-0732">Signal</keyword>
<accession>A0A3E2H4X2</accession>
<sequence length="242" mass="26472">MCSLTFDVFFCDLTLIGLGLVDNQTEELIKGFAPDVEILSIPTDIANEESVVALFDKIKEHFGKADVLINNAGVLNCFPDKIADANSKDWWAGFEINVKGSFLVTQHFLRLLGSENCGTIINVTSYSAVGIDPGESQYALTKLANLQFSTSLAVERPNVVAVSLRPGMVASEMTLESFKKFSVDTPELAGGVSVWLATKEASFMNGRFMDVNWDVAELVERKNEILQGNLFKLDLTGNFGQS</sequence>
<dbReference type="OMA" id="WWKDFEV"/>
<dbReference type="PRINTS" id="PR00081">
    <property type="entry name" value="GDHRDH"/>
</dbReference>
<evidence type="ECO:0000256" key="2">
    <source>
        <dbReference type="ARBA" id="ARBA00023002"/>
    </source>
</evidence>
<dbReference type="PRINTS" id="PR00080">
    <property type="entry name" value="SDRFAMILY"/>
</dbReference>
<evidence type="ECO:0000256" key="3">
    <source>
        <dbReference type="RuleBase" id="RU000363"/>
    </source>
</evidence>
<dbReference type="PANTHER" id="PTHR42760:SF37">
    <property type="entry name" value="CLAVALDEHYDE DEHYDROGENASE"/>
    <property type="match status" value="1"/>
</dbReference>
<dbReference type="PANTHER" id="PTHR42760">
    <property type="entry name" value="SHORT-CHAIN DEHYDROGENASES/REDUCTASES FAMILY MEMBER"/>
    <property type="match status" value="1"/>
</dbReference>
<keyword evidence="2" id="KW-0560">Oxidoreductase</keyword>
<comment type="similarity">
    <text evidence="1 3">Belongs to the short-chain dehydrogenases/reductases (SDR) family.</text>
</comment>
<dbReference type="EMBL" id="NCSJ02000176">
    <property type="protein sequence ID" value="RFU28093.1"/>
    <property type="molecule type" value="Genomic_DNA"/>
</dbReference>
<dbReference type="AlphaFoldDB" id="A0A3E2H4X2"/>
<feature type="chain" id="PRO_5017538170" evidence="4">
    <location>
        <begin position="20"/>
        <end position="242"/>
    </location>
</feature>
<dbReference type="Pfam" id="PF00106">
    <property type="entry name" value="adh_short"/>
    <property type="match status" value="1"/>
</dbReference>
<dbReference type="STRING" id="5539.A0A3E2H4X2"/>
<dbReference type="Proteomes" id="UP000258309">
    <property type="component" value="Unassembled WGS sequence"/>
</dbReference>
<dbReference type="GO" id="GO:0016616">
    <property type="term" value="F:oxidoreductase activity, acting on the CH-OH group of donors, NAD or NADP as acceptor"/>
    <property type="evidence" value="ECO:0007669"/>
    <property type="project" value="TreeGrafter"/>
</dbReference>
<feature type="non-terminal residue" evidence="5">
    <location>
        <position position="242"/>
    </location>
</feature>
<evidence type="ECO:0000313" key="6">
    <source>
        <dbReference type="Proteomes" id="UP000258309"/>
    </source>
</evidence>
<dbReference type="OrthoDB" id="1933717at2759"/>
<organism evidence="5 6">
    <name type="scientific">Scytalidium lignicola</name>
    <name type="common">Hyphomycete</name>
    <dbReference type="NCBI Taxonomy" id="5539"/>
    <lineage>
        <taxon>Eukaryota</taxon>
        <taxon>Fungi</taxon>
        <taxon>Dikarya</taxon>
        <taxon>Ascomycota</taxon>
        <taxon>Pezizomycotina</taxon>
        <taxon>Leotiomycetes</taxon>
        <taxon>Leotiomycetes incertae sedis</taxon>
        <taxon>Scytalidium</taxon>
    </lineage>
</organism>
<protein>
    <submittedName>
        <fullName evidence="5">Uncharacterized protein</fullName>
    </submittedName>
</protein>
<evidence type="ECO:0000256" key="4">
    <source>
        <dbReference type="SAM" id="SignalP"/>
    </source>
</evidence>
<feature type="non-terminal residue" evidence="5">
    <location>
        <position position="1"/>
    </location>
</feature>
<reference evidence="5 6" key="1">
    <citation type="submission" date="2018-05" db="EMBL/GenBank/DDBJ databases">
        <title>Draft genome sequence of Scytalidium lignicola DSM 105466, a ubiquitous saprotrophic fungus.</title>
        <authorList>
            <person name="Buettner E."/>
            <person name="Gebauer A.M."/>
            <person name="Hofrichter M."/>
            <person name="Liers C."/>
            <person name="Kellner H."/>
        </authorList>
    </citation>
    <scope>NUCLEOTIDE SEQUENCE [LARGE SCALE GENOMIC DNA]</scope>
    <source>
        <strain evidence="5 6">DSM 105466</strain>
    </source>
</reference>
<dbReference type="InterPro" id="IPR036291">
    <property type="entry name" value="NAD(P)-bd_dom_sf"/>
</dbReference>
<name>A0A3E2H4X2_SCYLI</name>
<evidence type="ECO:0000256" key="1">
    <source>
        <dbReference type="ARBA" id="ARBA00006484"/>
    </source>
</evidence>
<evidence type="ECO:0000313" key="5">
    <source>
        <dbReference type="EMBL" id="RFU28093.1"/>
    </source>
</evidence>
<comment type="caution">
    <text evidence="5">The sequence shown here is derived from an EMBL/GenBank/DDBJ whole genome shotgun (WGS) entry which is preliminary data.</text>
</comment>